<dbReference type="Proteomes" id="UP000289738">
    <property type="component" value="Chromosome A08"/>
</dbReference>
<gene>
    <name evidence="2" type="ORF">Ahy_A08g040409</name>
</gene>
<proteinExistence type="predicted"/>
<dbReference type="EMBL" id="SDMP01000008">
    <property type="protein sequence ID" value="RYR44027.1"/>
    <property type="molecule type" value="Genomic_DNA"/>
</dbReference>
<protein>
    <recommendedName>
        <fullName evidence="1">Aminotransferase-like plant mobile domain-containing protein</fullName>
    </recommendedName>
</protein>
<accession>A0A445BZU1</accession>
<sequence length="98" mass="11680">MLLVWAWERVSCIAPIPRQTLPPVEIPVAMRWSHSAWTTAWLSKTAARFRQDIYYMDEFEWRPYEGLIIPEELHEHLEVYDIVAPLLSFECVEWHPAN</sequence>
<dbReference type="Pfam" id="PF10536">
    <property type="entry name" value="PMD"/>
    <property type="match status" value="1"/>
</dbReference>
<keyword evidence="3" id="KW-1185">Reference proteome</keyword>
<reference evidence="2 3" key="1">
    <citation type="submission" date="2019-01" db="EMBL/GenBank/DDBJ databases">
        <title>Sequencing of cultivated peanut Arachis hypogaea provides insights into genome evolution and oil improvement.</title>
        <authorList>
            <person name="Chen X."/>
        </authorList>
    </citation>
    <scope>NUCLEOTIDE SEQUENCE [LARGE SCALE GENOMIC DNA]</scope>
    <source>
        <strain evidence="3">cv. Fuhuasheng</strain>
        <strain evidence="2">GDAAS-fuhuasheng2018</strain>
        <tissue evidence="2">Leaves</tissue>
    </source>
</reference>
<organism evidence="2 3">
    <name type="scientific">Arachis hypogaea</name>
    <name type="common">Peanut</name>
    <dbReference type="NCBI Taxonomy" id="3818"/>
    <lineage>
        <taxon>Eukaryota</taxon>
        <taxon>Viridiplantae</taxon>
        <taxon>Streptophyta</taxon>
        <taxon>Embryophyta</taxon>
        <taxon>Tracheophyta</taxon>
        <taxon>Spermatophyta</taxon>
        <taxon>Magnoliopsida</taxon>
        <taxon>eudicotyledons</taxon>
        <taxon>Gunneridae</taxon>
        <taxon>Pentapetalae</taxon>
        <taxon>rosids</taxon>
        <taxon>fabids</taxon>
        <taxon>Fabales</taxon>
        <taxon>Fabaceae</taxon>
        <taxon>Papilionoideae</taxon>
        <taxon>50 kb inversion clade</taxon>
        <taxon>dalbergioids sensu lato</taxon>
        <taxon>Dalbergieae</taxon>
        <taxon>Pterocarpus clade</taxon>
        <taxon>Arachis</taxon>
    </lineage>
</organism>
<name>A0A445BZU1_ARAHY</name>
<dbReference type="InterPro" id="IPR019557">
    <property type="entry name" value="AminoTfrase-like_pln_mobile"/>
</dbReference>
<evidence type="ECO:0000259" key="1">
    <source>
        <dbReference type="Pfam" id="PF10536"/>
    </source>
</evidence>
<feature type="domain" description="Aminotransferase-like plant mobile" evidence="1">
    <location>
        <begin position="2"/>
        <end position="96"/>
    </location>
</feature>
<evidence type="ECO:0000313" key="2">
    <source>
        <dbReference type="EMBL" id="RYR44028.1"/>
    </source>
</evidence>
<dbReference type="AlphaFoldDB" id="A0A445BZU1"/>
<dbReference type="EMBL" id="SDMP01000008">
    <property type="protein sequence ID" value="RYR44028.1"/>
    <property type="molecule type" value="Genomic_DNA"/>
</dbReference>
<evidence type="ECO:0000313" key="3">
    <source>
        <dbReference type="Proteomes" id="UP000289738"/>
    </source>
</evidence>
<comment type="caution">
    <text evidence="2">The sequence shown here is derived from an EMBL/GenBank/DDBJ whole genome shotgun (WGS) entry which is preliminary data.</text>
</comment>